<sequence length="34" mass="3838">QALNWSQAAESGQEKRWHSAMSNQVSSVRQCVYA</sequence>
<dbReference type="AlphaFoldDB" id="X1JR39"/>
<comment type="caution">
    <text evidence="2">The sequence shown here is derived from an EMBL/GenBank/DDBJ whole genome shotgun (WGS) entry which is preliminary data.</text>
</comment>
<accession>X1JR39</accession>
<evidence type="ECO:0000313" key="2">
    <source>
        <dbReference type="EMBL" id="GAH96507.1"/>
    </source>
</evidence>
<gene>
    <name evidence="2" type="ORF">S03H2_70746</name>
</gene>
<reference evidence="2" key="1">
    <citation type="journal article" date="2014" name="Front. Microbiol.">
        <title>High frequency of phylogenetically diverse reductive dehalogenase-homologous genes in deep subseafloor sedimentary metagenomes.</title>
        <authorList>
            <person name="Kawai M."/>
            <person name="Futagami T."/>
            <person name="Toyoda A."/>
            <person name="Takaki Y."/>
            <person name="Nishi S."/>
            <person name="Hori S."/>
            <person name="Arai W."/>
            <person name="Tsubouchi T."/>
            <person name="Morono Y."/>
            <person name="Uchiyama I."/>
            <person name="Ito T."/>
            <person name="Fujiyama A."/>
            <person name="Inagaki F."/>
            <person name="Takami H."/>
        </authorList>
    </citation>
    <scope>NUCLEOTIDE SEQUENCE</scope>
    <source>
        <strain evidence="2">Expedition CK06-06</strain>
    </source>
</reference>
<protein>
    <submittedName>
        <fullName evidence="2">Uncharacterized protein</fullName>
    </submittedName>
</protein>
<name>X1JR39_9ZZZZ</name>
<feature type="region of interest" description="Disordered" evidence="1">
    <location>
        <begin position="1"/>
        <end position="34"/>
    </location>
</feature>
<evidence type="ECO:0000256" key="1">
    <source>
        <dbReference type="SAM" id="MobiDB-lite"/>
    </source>
</evidence>
<feature type="non-terminal residue" evidence="2">
    <location>
        <position position="1"/>
    </location>
</feature>
<dbReference type="EMBL" id="BARU01047111">
    <property type="protein sequence ID" value="GAH96507.1"/>
    <property type="molecule type" value="Genomic_DNA"/>
</dbReference>
<feature type="compositionally biased region" description="Polar residues" evidence="1">
    <location>
        <begin position="20"/>
        <end position="34"/>
    </location>
</feature>
<organism evidence="2">
    <name type="scientific">marine sediment metagenome</name>
    <dbReference type="NCBI Taxonomy" id="412755"/>
    <lineage>
        <taxon>unclassified sequences</taxon>
        <taxon>metagenomes</taxon>
        <taxon>ecological metagenomes</taxon>
    </lineage>
</organism>
<feature type="compositionally biased region" description="Polar residues" evidence="1">
    <location>
        <begin position="1"/>
        <end position="10"/>
    </location>
</feature>
<proteinExistence type="predicted"/>